<name>A0ABQ6M5G7_9STRA</name>
<feature type="chain" id="PRO_5045323575" description="Peptidase C15, pyroglutamyl peptidase I-like protein" evidence="5">
    <location>
        <begin position="19"/>
        <end position="243"/>
    </location>
</feature>
<dbReference type="PANTHER" id="PTHR23402:SF1">
    <property type="entry name" value="PYROGLUTAMYL-PEPTIDASE I"/>
    <property type="match status" value="1"/>
</dbReference>
<reference evidence="6 7" key="1">
    <citation type="journal article" date="2023" name="Commun. Biol.">
        <title>Genome analysis of Parmales, the sister group of diatoms, reveals the evolutionary specialization of diatoms from phago-mixotrophs to photoautotrophs.</title>
        <authorList>
            <person name="Ban H."/>
            <person name="Sato S."/>
            <person name="Yoshikawa S."/>
            <person name="Yamada K."/>
            <person name="Nakamura Y."/>
            <person name="Ichinomiya M."/>
            <person name="Sato N."/>
            <person name="Blanc-Mathieu R."/>
            <person name="Endo H."/>
            <person name="Kuwata A."/>
            <person name="Ogata H."/>
        </authorList>
    </citation>
    <scope>NUCLEOTIDE SEQUENCE [LARGE SCALE GENOMIC DNA]</scope>
</reference>
<evidence type="ECO:0000313" key="7">
    <source>
        <dbReference type="Proteomes" id="UP001165060"/>
    </source>
</evidence>
<evidence type="ECO:0008006" key="8">
    <source>
        <dbReference type="Google" id="ProtNLM"/>
    </source>
</evidence>
<keyword evidence="3" id="KW-0378">Hydrolase</keyword>
<keyword evidence="5" id="KW-0732">Signal</keyword>
<gene>
    <name evidence="6" type="ORF">TeGR_g13279</name>
</gene>
<accession>A0ABQ6M5G7</accession>
<keyword evidence="7" id="KW-1185">Reference proteome</keyword>
<feature type="signal peptide" evidence="5">
    <location>
        <begin position="1"/>
        <end position="18"/>
    </location>
</feature>
<dbReference type="InterPro" id="IPR036440">
    <property type="entry name" value="Peptidase_C15-like_sf"/>
</dbReference>
<keyword evidence="2" id="KW-0645">Protease</keyword>
<comment type="similarity">
    <text evidence="1">Belongs to the peptidase C15 family.</text>
</comment>
<keyword evidence="4" id="KW-0788">Thiol protease</keyword>
<evidence type="ECO:0000313" key="6">
    <source>
        <dbReference type="EMBL" id="GMI19700.1"/>
    </source>
</evidence>
<comment type="caution">
    <text evidence="6">The sequence shown here is derived from an EMBL/GenBank/DDBJ whole genome shotgun (WGS) entry which is preliminary data.</text>
</comment>
<evidence type="ECO:0000256" key="2">
    <source>
        <dbReference type="ARBA" id="ARBA00022670"/>
    </source>
</evidence>
<dbReference type="Proteomes" id="UP001165060">
    <property type="component" value="Unassembled WGS sequence"/>
</dbReference>
<dbReference type="PANTHER" id="PTHR23402">
    <property type="entry name" value="PROTEASE FAMILY C15 PYROGLUTAMYL-PEPTIDASE I-RELATED"/>
    <property type="match status" value="1"/>
</dbReference>
<evidence type="ECO:0000256" key="4">
    <source>
        <dbReference type="ARBA" id="ARBA00022807"/>
    </source>
</evidence>
<dbReference type="InterPro" id="IPR016125">
    <property type="entry name" value="Peptidase_C15-like"/>
</dbReference>
<dbReference type="SUPFAM" id="SSF53182">
    <property type="entry name" value="Pyrrolidone carboxyl peptidase (pyroglutamate aminopeptidase)"/>
    <property type="match status" value="1"/>
</dbReference>
<dbReference type="EMBL" id="BRYB01002451">
    <property type="protein sequence ID" value="GMI19700.1"/>
    <property type="molecule type" value="Genomic_DNA"/>
</dbReference>
<proteinExistence type="inferred from homology"/>
<sequence length="243" mass="26636">MSLLFVGTALLLSSYTRSRLPRYLVTYFGAFDGVPDNPTKSLCTASGPASLRARLTHIRASFRFAELPVSSSGVRAAMSLLHPPPPPSILPRPPPRPLLVVHLGVDGSQRSASDARFKLERRAYNELDFRVPDNDGAQPRKTPVDETLGTDLGEWLGSTLPLDAACTELRARWGQRVDVSDDAGRFVCNYTLFSTLRRAQLEGGGERACFVHVPEFGMIGEGEQGEFLADFFRTIDALLKAES</sequence>
<evidence type="ECO:0000256" key="5">
    <source>
        <dbReference type="SAM" id="SignalP"/>
    </source>
</evidence>
<dbReference type="Pfam" id="PF01470">
    <property type="entry name" value="Peptidase_C15"/>
    <property type="match status" value="1"/>
</dbReference>
<evidence type="ECO:0000256" key="1">
    <source>
        <dbReference type="ARBA" id="ARBA00006641"/>
    </source>
</evidence>
<organism evidence="6 7">
    <name type="scientific">Tetraparma gracilis</name>
    <dbReference type="NCBI Taxonomy" id="2962635"/>
    <lineage>
        <taxon>Eukaryota</taxon>
        <taxon>Sar</taxon>
        <taxon>Stramenopiles</taxon>
        <taxon>Ochrophyta</taxon>
        <taxon>Bolidophyceae</taxon>
        <taxon>Parmales</taxon>
        <taxon>Triparmaceae</taxon>
        <taxon>Tetraparma</taxon>
    </lineage>
</organism>
<dbReference type="Gene3D" id="3.40.630.20">
    <property type="entry name" value="Peptidase C15, pyroglutamyl peptidase I-like"/>
    <property type="match status" value="1"/>
</dbReference>
<protein>
    <recommendedName>
        <fullName evidence="8">Peptidase C15, pyroglutamyl peptidase I-like protein</fullName>
    </recommendedName>
</protein>
<evidence type="ECO:0000256" key="3">
    <source>
        <dbReference type="ARBA" id="ARBA00022801"/>
    </source>
</evidence>